<organism evidence="1">
    <name type="scientific">Aegilops tauschii</name>
    <name type="common">Tausch's goatgrass</name>
    <name type="synonym">Aegilops squarrosa</name>
    <dbReference type="NCBI Taxonomy" id="37682"/>
    <lineage>
        <taxon>Eukaryota</taxon>
        <taxon>Viridiplantae</taxon>
        <taxon>Streptophyta</taxon>
        <taxon>Embryophyta</taxon>
        <taxon>Tracheophyta</taxon>
        <taxon>Spermatophyta</taxon>
        <taxon>Magnoliopsida</taxon>
        <taxon>Liliopsida</taxon>
        <taxon>Poales</taxon>
        <taxon>Poaceae</taxon>
        <taxon>BOP clade</taxon>
        <taxon>Pooideae</taxon>
        <taxon>Triticodae</taxon>
        <taxon>Triticeae</taxon>
        <taxon>Triticinae</taxon>
        <taxon>Aegilops</taxon>
    </lineage>
</organism>
<proteinExistence type="predicted"/>
<reference evidence="1" key="1">
    <citation type="submission" date="2015-06" db="UniProtKB">
        <authorList>
            <consortium name="EnsemblPlants"/>
        </authorList>
    </citation>
    <scope>IDENTIFICATION</scope>
</reference>
<dbReference type="AlphaFoldDB" id="M8C0Y6"/>
<name>M8C0Y6_AEGTA</name>
<protein>
    <submittedName>
        <fullName evidence="1">Uncharacterized protein</fullName>
    </submittedName>
</protein>
<evidence type="ECO:0000313" key="1">
    <source>
        <dbReference type="EnsemblPlants" id="EMT08843"/>
    </source>
</evidence>
<dbReference type="ExpressionAtlas" id="M8C0Y6">
    <property type="expression patterns" value="baseline"/>
</dbReference>
<accession>M8C0Y6</accession>
<sequence length="206" mass="22169">MAQRTHSRAVHVGKKHSALYVDAPGWYPRGSYRHSNAVHASLFAAALSSPALLPSLLRRVLRRSPSADALLAASIPHLTPADAASIFCSLLPASPAPSWSLSFSALLRRLLDRGLLPEAASLLADFQGRPKVSVASEDLTLLISEMCRLRRPDLVLQEFAVRSLAQEYGGGAFAVQGGVVVFSNHSDQRMYKQTIGGFNKQATANP</sequence>
<dbReference type="EnsemblPlants" id="EMT08843">
    <property type="protein sequence ID" value="EMT08843"/>
    <property type="gene ID" value="F775_43145"/>
</dbReference>